<evidence type="ECO:0000256" key="2">
    <source>
        <dbReference type="ARBA" id="ARBA00022801"/>
    </source>
</evidence>
<keyword evidence="6" id="KW-1185">Reference proteome</keyword>
<accession>A0A4R1KXJ8</accession>
<dbReference type="OrthoDB" id="9782422at2"/>
<dbReference type="Proteomes" id="UP000295714">
    <property type="component" value="Unassembled WGS sequence"/>
</dbReference>
<name>A0A4R1KXJ8_9FLAO</name>
<reference evidence="5 6" key="1">
    <citation type="journal article" date="2015" name="Stand. Genomic Sci.">
        <title>Genomic Encyclopedia of Bacterial and Archaeal Type Strains, Phase III: the genomes of soil and plant-associated and newly described type strains.</title>
        <authorList>
            <person name="Whitman W.B."/>
            <person name="Woyke T."/>
            <person name="Klenk H.P."/>
            <person name="Zhou Y."/>
            <person name="Lilburn T.G."/>
            <person name="Beck B.J."/>
            <person name="De Vos P."/>
            <person name="Vandamme P."/>
            <person name="Eisen J.A."/>
            <person name="Garrity G."/>
            <person name="Hugenholtz P."/>
            <person name="Kyrpides N.C."/>
        </authorList>
    </citation>
    <scope>NUCLEOTIDE SEQUENCE [LARGE SCALE GENOMIC DNA]</scope>
    <source>
        <strain evidence="5 6">CECT 8445</strain>
    </source>
</reference>
<keyword evidence="1" id="KW-0547">Nucleotide-binding</keyword>
<dbReference type="GO" id="GO:0005524">
    <property type="term" value="F:ATP binding"/>
    <property type="evidence" value="ECO:0007669"/>
    <property type="project" value="UniProtKB-KW"/>
</dbReference>
<organism evidence="5 6">
    <name type="scientific">Winogradskyella wandonensis</name>
    <dbReference type="NCBI Taxonomy" id="1442586"/>
    <lineage>
        <taxon>Bacteria</taxon>
        <taxon>Pseudomonadati</taxon>
        <taxon>Bacteroidota</taxon>
        <taxon>Flavobacteriia</taxon>
        <taxon>Flavobacteriales</taxon>
        <taxon>Flavobacteriaceae</taxon>
        <taxon>Winogradskyella</taxon>
    </lineage>
</organism>
<dbReference type="RefSeq" id="WP_132703276.1">
    <property type="nucleotide sequence ID" value="NZ_SMGI01000001.1"/>
</dbReference>
<comment type="caution">
    <text evidence="5">The sequence shown here is derived from an EMBL/GenBank/DDBJ whole genome shotgun (WGS) entry which is preliminary data.</text>
</comment>
<protein>
    <submittedName>
        <fullName evidence="5">Biotin-dependent carboxylase-like uncharacterized protein</fullName>
    </submittedName>
</protein>
<gene>
    <name evidence="5" type="ORF">DFQ05_0520</name>
</gene>
<evidence type="ECO:0000313" key="6">
    <source>
        <dbReference type="Proteomes" id="UP000295714"/>
    </source>
</evidence>
<dbReference type="InterPro" id="IPR052708">
    <property type="entry name" value="PxpC"/>
</dbReference>
<dbReference type="Pfam" id="PF02626">
    <property type="entry name" value="CT_A_B"/>
    <property type="match status" value="1"/>
</dbReference>
<dbReference type="EMBL" id="SMGI01000001">
    <property type="protein sequence ID" value="TCK69009.1"/>
    <property type="molecule type" value="Genomic_DNA"/>
</dbReference>
<proteinExistence type="predicted"/>
<dbReference type="PANTHER" id="PTHR43309:SF5">
    <property type="entry name" value="5-OXOPROLINASE SUBUNIT C"/>
    <property type="match status" value="1"/>
</dbReference>
<evidence type="ECO:0000259" key="4">
    <source>
        <dbReference type="SMART" id="SM00797"/>
    </source>
</evidence>
<dbReference type="InterPro" id="IPR029000">
    <property type="entry name" value="Cyclophilin-like_dom_sf"/>
</dbReference>
<feature type="domain" description="Carboxyltransferase" evidence="4">
    <location>
        <begin position="23"/>
        <end position="282"/>
    </location>
</feature>
<dbReference type="AlphaFoldDB" id="A0A4R1KXJ8"/>
<dbReference type="GO" id="GO:0016787">
    <property type="term" value="F:hydrolase activity"/>
    <property type="evidence" value="ECO:0007669"/>
    <property type="project" value="UniProtKB-KW"/>
</dbReference>
<evidence type="ECO:0000313" key="5">
    <source>
        <dbReference type="EMBL" id="TCK69009.1"/>
    </source>
</evidence>
<keyword evidence="3" id="KW-0067">ATP-binding</keyword>
<evidence type="ECO:0000256" key="1">
    <source>
        <dbReference type="ARBA" id="ARBA00022741"/>
    </source>
</evidence>
<dbReference type="SMART" id="SM00797">
    <property type="entry name" value="AHS2"/>
    <property type="match status" value="1"/>
</dbReference>
<keyword evidence="2" id="KW-0378">Hydrolase</keyword>
<dbReference type="Gene3D" id="2.40.100.10">
    <property type="entry name" value="Cyclophilin-like"/>
    <property type="match status" value="1"/>
</dbReference>
<dbReference type="InterPro" id="IPR003778">
    <property type="entry name" value="CT_A_B"/>
</dbReference>
<sequence>MIKVLKAGISSSIQDLGRTSFREFGVPVAGSMDLYSSKLANALLGNADSDAVLEMALIGTKLQFLVPTQIAITGANMSPTLNGQAIANNQLYAIESEDILTFSASKNGLHTYLAVKGGFNTDVLLGSRSYYSGITPQSVIKNGDVLKIYTFSTEGNFEKQYSKLKPFNFSSEVLNVFLGPEFSLLSTQQKDQLFNSSFKVSNLYNRMAYQLLPQIENDLPSILTGPVLPGTVQLTPSGGLIVLMRDCQTTGGYPRVLQLSESSINLLAQKKENDTVVFNFID</sequence>
<dbReference type="PANTHER" id="PTHR43309">
    <property type="entry name" value="5-OXOPROLINASE SUBUNIT C"/>
    <property type="match status" value="1"/>
</dbReference>
<evidence type="ECO:0000256" key="3">
    <source>
        <dbReference type="ARBA" id="ARBA00022840"/>
    </source>
</evidence>